<feature type="domain" description="UPF0029" evidence="3">
    <location>
        <begin position="140"/>
        <end position="195"/>
    </location>
</feature>
<evidence type="ECO:0000313" key="5">
    <source>
        <dbReference type="Proteomes" id="UP000289996"/>
    </source>
</evidence>
<evidence type="ECO:0000256" key="1">
    <source>
        <dbReference type="ARBA" id="ARBA00007665"/>
    </source>
</evidence>
<dbReference type="PANTHER" id="PTHR16301">
    <property type="entry name" value="IMPACT-RELATED"/>
    <property type="match status" value="1"/>
</dbReference>
<evidence type="ECO:0008006" key="6">
    <source>
        <dbReference type="Google" id="ProtNLM"/>
    </source>
</evidence>
<gene>
    <name evidence="4" type="ORF">MUDAN_MDHGFNIF_00562</name>
</gene>
<dbReference type="InterPro" id="IPR015269">
    <property type="entry name" value="UPF0029_Impact_C"/>
</dbReference>
<proteinExistence type="inferred from homology"/>
<dbReference type="GO" id="GO:0005737">
    <property type="term" value="C:cytoplasm"/>
    <property type="evidence" value="ECO:0007669"/>
    <property type="project" value="TreeGrafter"/>
</dbReference>
<dbReference type="Gene3D" id="3.30.230.30">
    <property type="entry name" value="Impact, N-terminal domain"/>
    <property type="match status" value="1"/>
</dbReference>
<evidence type="ECO:0000259" key="2">
    <source>
        <dbReference type="Pfam" id="PF01205"/>
    </source>
</evidence>
<dbReference type="InterPro" id="IPR020569">
    <property type="entry name" value="UPF0029_Impact_CS"/>
</dbReference>
<evidence type="ECO:0000259" key="3">
    <source>
        <dbReference type="Pfam" id="PF09186"/>
    </source>
</evidence>
<organism evidence="4 5">
    <name type="scientific">Lactiplantibacillus mudanjiangensis</name>
    <dbReference type="NCBI Taxonomy" id="1296538"/>
    <lineage>
        <taxon>Bacteria</taxon>
        <taxon>Bacillati</taxon>
        <taxon>Bacillota</taxon>
        <taxon>Bacilli</taxon>
        <taxon>Lactobacillales</taxon>
        <taxon>Lactobacillaceae</taxon>
        <taxon>Lactiplantibacillus</taxon>
    </lineage>
</organism>
<dbReference type="Pfam" id="PF09186">
    <property type="entry name" value="DUF1949"/>
    <property type="match status" value="1"/>
</dbReference>
<dbReference type="PANTHER" id="PTHR16301:SF20">
    <property type="entry name" value="IMPACT FAMILY MEMBER YIGZ"/>
    <property type="match status" value="1"/>
</dbReference>
<dbReference type="Pfam" id="PF01205">
    <property type="entry name" value="Impact_N"/>
    <property type="match status" value="1"/>
</dbReference>
<dbReference type="InterPro" id="IPR023582">
    <property type="entry name" value="Impact"/>
</dbReference>
<dbReference type="InterPro" id="IPR015796">
    <property type="entry name" value="Impact_YigZ-like"/>
</dbReference>
<dbReference type="InterPro" id="IPR001498">
    <property type="entry name" value="Impact_N"/>
</dbReference>
<accession>A0A660DYP5</accession>
<dbReference type="PROSITE" id="PS00910">
    <property type="entry name" value="UPF0029"/>
    <property type="match status" value="1"/>
</dbReference>
<dbReference type="OrthoDB" id="9813771at2"/>
<reference evidence="4 5" key="1">
    <citation type="submission" date="2018-11" db="EMBL/GenBank/DDBJ databases">
        <authorList>
            <person name="Wuyts S."/>
        </authorList>
    </citation>
    <scope>NUCLEOTIDE SEQUENCE [LARGE SCALE GENOMIC DNA]</scope>
    <source>
        <strain evidence="4">Lactobacillus mudanjiangensis AMBF249</strain>
    </source>
</reference>
<dbReference type="NCBIfam" id="TIGR00257">
    <property type="entry name" value="IMPACT_YIGZ"/>
    <property type="match status" value="1"/>
</dbReference>
<dbReference type="Gene3D" id="3.30.70.240">
    <property type="match status" value="1"/>
</dbReference>
<dbReference type="SUPFAM" id="SSF54211">
    <property type="entry name" value="Ribosomal protein S5 domain 2-like"/>
    <property type="match status" value="1"/>
</dbReference>
<evidence type="ECO:0000313" key="4">
    <source>
        <dbReference type="EMBL" id="VDG28371.1"/>
    </source>
</evidence>
<dbReference type="AlphaFoldDB" id="A0A660DYP5"/>
<dbReference type="GO" id="GO:0006446">
    <property type="term" value="P:regulation of translational initiation"/>
    <property type="evidence" value="ECO:0007669"/>
    <property type="project" value="TreeGrafter"/>
</dbReference>
<dbReference type="Proteomes" id="UP000289996">
    <property type="component" value="Unassembled WGS sequence"/>
</dbReference>
<comment type="similarity">
    <text evidence="1">Belongs to the IMPACT family.</text>
</comment>
<feature type="domain" description="Impact N-terminal" evidence="2">
    <location>
        <begin position="19"/>
        <end position="123"/>
    </location>
</feature>
<protein>
    <recommendedName>
        <fullName evidence="6">YigZ family protein</fullName>
    </recommendedName>
</protein>
<keyword evidence="5" id="KW-1185">Reference proteome</keyword>
<sequence length="214" mass="23507">MTTPYYTITTDTTFEQTIKKSRFIAQLFRISDEADAQQKIAAVRAAESKANHHCFAYVLGDDDHIQRMSDDGEPSGTAGVPILEALKLNEVHDVLAVVTRYFGGIKLGAGGLIRAYNNTPVQAIQQIGKVQRLLETKLAITIDYRHVDALNYYLTQHQLATLQTDYGVAVTMVIAVAVPAVPDTKIEINNLLSGQATFADQGQQFVEVPIEKNA</sequence>
<dbReference type="InterPro" id="IPR036956">
    <property type="entry name" value="Impact_N_sf"/>
</dbReference>
<dbReference type="InterPro" id="IPR020568">
    <property type="entry name" value="Ribosomal_Su5_D2-typ_SF"/>
</dbReference>
<dbReference type="EMBL" id="UYIG01000112">
    <property type="protein sequence ID" value="VDG28371.1"/>
    <property type="molecule type" value="Genomic_DNA"/>
</dbReference>
<dbReference type="SUPFAM" id="SSF54980">
    <property type="entry name" value="EF-G C-terminal domain-like"/>
    <property type="match status" value="1"/>
</dbReference>
<dbReference type="RefSeq" id="WP_130844879.1">
    <property type="nucleotide sequence ID" value="NZ_BJDY01000004.1"/>
</dbReference>
<dbReference type="InterPro" id="IPR035647">
    <property type="entry name" value="EFG_III/V"/>
</dbReference>
<name>A0A660DYP5_9LACO</name>